<name>A0A0J7JSZ5_LASNI</name>
<dbReference type="PaxDb" id="67767-A0A0J7JSZ5"/>
<evidence type="ECO:0000313" key="3">
    <source>
        <dbReference type="EMBL" id="KMQ81337.1"/>
    </source>
</evidence>
<proteinExistence type="predicted"/>
<dbReference type="SUPFAM" id="SSF58113">
    <property type="entry name" value="Apolipoprotein A-I"/>
    <property type="match status" value="1"/>
</dbReference>
<dbReference type="EMBL" id="LBMM01036611">
    <property type="protein sequence ID" value="KMQ81337.1"/>
    <property type="molecule type" value="Genomic_DNA"/>
</dbReference>
<organism evidence="3 4">
    <name type="scientific">Lasius niger</name>
    <name type="common">Black garden ant</name>
    <dbReference type="NCBI Taxonomy" id="67767"/>
    <lineage>
        <taxon>Eukaryota</taxon>
        <taxon>Metazoa</taxon>
        <taxon>Ecdysozoa</taxon>
        <taxon>Arthropoda</taxon>
        <taxon>Hexapoda</taxon>
        <taxon>Insecta</taxon>
        <taxon>Pterygota</taxon>
        <taxon>Neoptera</taxon>
        <taxon>Endopterygota</taxon>
        <taxon>Hymenoptera</taxon>
        <taxon>Apocrita</taxon>
        <taxon>Aculeata</taxon>
        <taxon>Formicoidea</taxon>
        <taxon>Formicidae</taxon>
        <taxon>Formicinae</taxon>
        <taxon>Lasius</taxon>
        <taxon>Lasius</taxon>
    </lineage>
</organism>
<feature type="region of interest" description="Disordered" evidence="2">
    <location>
        <begin position="1"/>
        <end position="31"/>
    </location>
</feature>
<feature type="non-terminal residue" evidence="3">
    <location>
        <position position="169"/>
    </location>
</feature>
<evidence type="ECO:0000256" key="2">
    <source>
        <dbReference type="SAM" id="MobiDB-lite"/>
    </source>
</evidence>
<dbReference type="Proteomes" id="UP000036403">
    <property type="component" value="Unassembled WGS sequence"/>
</dbReference>
<evidence type="ECO:0000256" key="1">
    <source>
        <dbReference type="SAM" id="Coils"/>
    </source>
</evidence>
<protein>
    <submittedName>
        <fullName evidence="3">Dynactin 50 kDa subunit</fullName>
    </submittedName>
</protein>
<comment type="caution">
    <text evidence="3">The sequence shown here is derived from an EMBL/GenBank/DDBJ whole genome shotgun (WGS) entry which is preliminary data.</text>
</comment>
<evidence type="ECO:0000313" key="4">
    <source>
        <dbReference type="Proteomes" id="UP000036403"/>
    </source>
</evidence>
<keyword evidence="4" id="KW-1185">Reference proteome</keyword>
<gene>
    <name evidence="3" type="ORF">RF55_26658</name>
</gene>
<dbReference type="AlphaFoldDB" id="A0A0J7JSZ5"/>
<reference evidence="3 4" key="1">
    <citation type="submission" date="2015-04" db="EMBL/GenBank/DDBJ databases">
        <title>Lasius niger genome sequencing.</title>
        <authorList>
            <person name="Konorov E.A."/>
            <person name="Nikitin M.A."/>
            <person name="Kirill M.V."/>
            <person name="Chang P."/>
        </authorList>
    </citation>
    <scope>NUCLEOTIDE SEQUENCE [LARGE SCALE GENOMIC DNA]</scope>
    <source>
        <tissue evidence="3">Whole</tissue>
    </source>
</reference>
<keyword evidence="1" id="KW-0175">Coiled coil</keyword>
<feature type="coiled-coil region" evidence="1">
    <location>
        <begin position="109"/>
        <end position="140"/>
    </location>
</feature>
<feature type="non-terminal residue" evidence="3">
    <location>
        <position position="1"/>
    </location>
</feature>
<sequence>TDKTDKTETTTTETDKTDKTETTTTETDKTETITTDKAIDPIKELEHLKESLYKVTGKIVKFDSWNTNFEKNKNDITTLQESLKEILKRVPDQYKEDVVTFKTSLSQFDDKLNSLEDREKQRLEEAKEKWVKDLKEYKEDMVNTINTTIDKFKAELKETKDVEELKIKF</sequence>
<accession>A0A0J7JSZ5</accession>